<dbReference type="InterPro" id="IPR051400">
    <property type="entry name" value="HAD-like_hydrolase"/>
</dbReference>
<dbReference type="PANTHER" id="PTHR46470:SF2">
    <property type="entry name" value="GLYCERALDEHYDE 3-PHOSPHATE PHOSPHATASE"/>
    <property type="match status" value="1"/>
</dbReference>
<dbReference type="InterPro" id="IPR036412">
    <property type="entry name" value="HAD-like_sf"/>
</dbReference>
<evidence type="ECO:0000313" key="6">
    <source>
        <dbReference type="Proteomes" id="UP000291933"/>
    </source>
</evidence>
<dbReference type="Proteomes" id="UP000291933">
    <property type="component" value="Unassembled WGS sequence"/>
</dbReference>
<organism evidence="5 6">
    <name type="scientific">Propioniciclava tarda</name>
    <dbReference type="NCBI Taxonomy" id="433330"/>
    <lineage>
        <taxon>Bacteria</taxon>
        <taxon>Bacillati</taxon>
        <taxon>Actinomycetota</taxon>
        <taxon>Actinomycetes</taxon>
        <taxon>Propionibacteriales</taxon>
        <taxon>Propionibacteriaceae</taxon>
        <taxon>Propioniciclava</taxon>
    </lineage>
</organism>
<dbReference type="Gene3D" id="3.40.50.1000">
    <property type="entry name" value="HAD superfamily/HAD-like"/>
    <property type="match status" value="1"/>
</dbReference>
<evidence type="ECO:0000256" key="3">
    <source>
        <dbReference type="ARBA" id="ARBA00022842"/>
    </source>
</evidence>
<name>A0A4Q9KK19_PROTD</name>
<gene>
    <name evidence="5" type="ORF">ET996_13175</name>
</gene>
<accession>A0A4Q9KK19</accession>
<dbReference type="GO" id="GO:0016791">
    <property type="term" value="F:phosphatase activity"/>
    <property type="evidence" value="ECO:0007669"/>
    <property type="project" value="TreeGrafter"/>
</dbReference>
<comment type="caution">
    <text evidence="5">The sequence shown here is derived from an EMBL/GenBank/DDBJ whole genome shotgun (WGS) entry which is preliminary data.</text>
</comment>
<dbReference type="Gene3D" id="1.10.150.520">
    <property type="match status" value="1"/>
</dbReference>
<dbReference type="Pfam" id="PF00702">
    <property type="entry name" value="Hydrolase"/>
    <property type="match status" value="1"/>
</dbReference>
<dbReference type="OrthoDB" id="9795007at2"/>
<evidence type="ECO:0000256" key="2">
    <source>
        <dbReference type="ARBA" id="ARBA00022801"/>
    </source>
</evidence>
<dbReference type="SUPFAM" id="SSF56784">
    <property type="entry name" value="HAD-like"/>
    <property type="match status" value="1"/>
</dbReference>
<evidence type="ECO:0000256" key="1">
    <source>
        <dbReference type="ARBA" id="ARBA00022723"/>
    </source>
</evidence>
<feature type="region of interest" description="Disordered" evidence="4">
    <location>
        <begin position="1"/>
        <end position="24"/>
    </location>
</feature>
<evidence type="ECO:0000256" key="4">
    <source>
        <dbReference type="SAM" id="MobiDB-lite"/>
    </source>
</evidence>
<dbReference type="GO" id="GO:0046872">
    <property type="term" value="F:metal ion binding"/>
    <property type="evidence" value="ECO:0007669"/>
    <property type="project" value="UniProtKB-KW"/>
</dbReference>
<keyword evidence="3" id="KW-0460">Magnesium</keyword>
<dbReference type="PANTHER" id="PTHR46470">
    <property type="entry name" value="N-ACYLNEURAMINATE-9-PHOSPHATASE"/>
    <property type="match status" value="1"/>
</dbReference>
<dbReference type="SFLD" id="SFLDG01129">
    <property type="entry name" value="C1.5:_HAD__Beta-PGM__Phosphata"/>
    <property type="match status" value="1"/>
</dbReference>
<sequence>MAGGRGVRGGPAEQTRRLPGRPLHDPLPLRTLRHRTSVVSFRWPVVVWDLDDTLILERDYVRSGFEAVAGRLEAYGADPQVAFSTLWDGFLAGTRGDAFDRLLTSLGLAGAVPIETLVEWYRSHQPKIRIEDGLLRLLGELRRAGISQAVITDGALTGQRAKAAAVGLADLVDHIVFTDVWGRGFWKPHPRAFAEVEERFGVQPEDCIYIGDNPAKDFLAPLARGWDAVRLVRDGQLHAAVASPGVQSVKDAGALARFLQLP</sequence>
<proteinExistence type="predicted"/>
<dbReference type="SFLD" id="SFLDS00003">
    <property type="entry name" value="Haloacid_Dehalogenase"/>
    <property type="match status" value="1"/>
</dbReference>
<evidence type="ECO:0000313" key="5">
    <source>
        <dbReference type="EMBL" id="TBT92199.1"/>
    </source>
</evidence>
<dbReference type="EMBL" id="SDMR01000021">
    <property type="protein sequence ID" value="TBT92199.1"/>
    <property type="molecule type" value="Genomic_DNA"/>
</dbReference>
<dbReference type="AlphaFoldDB" id="A0A4Q9KK19"/>
<keyword evidence="1" id="KW-0479">Metal-binding</keyword>
<reference evidence="5 6" key="1">
    <citation type="submission" date="2019-01" db="EMBL/GenBank/DDBJ databases">
        <title>Lactibacter flavus gen. nov., sp. nov., a novel bacterium of the family Propionibacteriaceae isolated from raw milk and dairy products.</title>
        <authorList>
            <person name="Huptas C."/>
            <person name="Wenning M."/>
            <person name="Breitenwieser F."/>
            <person name="Doll E."/>
            <person name="Von Neubeck M."/>
            <person name="Busse H.-J."/>
            <person name="Scherer S."/>
        </authorList>
    </citation>
    <scope>NUCLEOTIDE SEQUENCE [LARGE SCALE GENOMIC DNA]</scope>
    <source>
        <strain evidence="6">DSM 22130 / JCM 15804 / WR061</strain>
    </source>
</reference>
<dbReference type="InterPro" id="IPR023214">
    <property type="entry name" value="HAD_sf"/>
</dbReference>
<protein>
    <submittedName>
        <fullName evidence="5">HAD family hydrolase</fullName>
    </submittedName>
</protein>
<keyword evidence="2 5" id="KW-0378">Hydrolase</keyword>
<keyword evidence="6" id="KW-1185">Reference proteome</keyword>